<organism evidence="2 3">
    <name type="scientific">Halalkalicoccus paucihalophilus</name>
    <dbReference type="NCBI Taxonomy" id="1008153"/>
    <lineage>
        <taxon>Archaea</taxon>
        <taxon>Methanobacteriati</taxon>
        <taxon>Methanobacteriota</taxon>
        <taxon>Stenosarchaea group</taxon>
        <taxon>Halobacteria</taxon>
        <taxon>Halobacteriales</taxon>
        <taxon>Halococcaceae</taxon>
        <taxon>Halalkalicoccus</taxon>
    </lineage>
</organism>
<sequence>MGQSRRQSEPDGELRPQLTAETDQPPTNDAGEYVCSRRCANGTRCMITVSLPFISCHQHDQSKAVVTDGE</sequence>
<feature type="region of interest" description="Disordered" evidence="1">
    <location>
        <begin position="1"/>
        <end position="31"/>
    </location>
</feature>
<dbReference type="EMBL" id="LTAZ01000005">
    <property type="protein sequence ID" value="KYH25727.1"/>
    <property type="molecule type" value="Genomic_DNA"/>
</dbReference>
<protein>
    <submittedName>
        <fullName evidence="2">Uncharacterized protein</fullName>
    </submittedName>
</protein>
<dbReference type="AlphaFoldDB" id="A0A151AED8"/>
<evidence type="ECO:0000256" key="1">
    <source>
        <dbReference type="SAM" id="MobiDB-lite"/>
    </source>
</evidence>
<accession>A0A151AED8</accession>
<evidence type="ECO:0000313" key="3">
    <source>
        <dbReference type="Proteomes" id="UP000075321"/>
    </source>
</evidence>
<gene>
    <name evidence="2" type="ORF">HAPAU_24050</name>
</gene>
<evidence type="ECO:0000313" key="2">
    <source>
        <dbReference type="EMBL" id="KYH25727.1"/>
    </source>
</evidence>
<keyword evidence="3" id="KW-1185">Reference proteome</keyword>
<comment type="caution">
    <text evidence="2">The sequence shown here is derived from an EMBL/GenBank/DDBJ whole genome shotgun (WGS) entry which is preliminary data.</text>
</comment>
<dbReference type="RefSeq" id="WP_066382743.1">
    <property type="nucleotide sequence ID" value="NZ_LTAZ01000005.1"/>
</dbReference>
<dbReference type="PATRIC" id="fig|1008153.3.peg.2452"/>
<feature type="compositionally biased region" description="Basic and acidic residues" evidence="1">
    <location>
        <begin position="1"/>
        <end position="14"/>
    </location>
</feature>
<proteinExistence type="predicted"/>
<dbReference type="Proteomes" id="UP000075321">
    <property type="component" value="Unassembled WGS sequence"/>
</dbReference>
<dbReference type="OrthoDB" id="263719at2157"/>
<reference evidence="2 3" key="1">
    <citation type="submission" date="2016-02" db="EMBL/GenBank/DDBJ databases">
        <title>Genome sequence of Halalkalicoccus paucihalophilus DSM 24557.</title>
        <authorList>
            <person name="Poehlein A."/>
            <person name="Daniel R."/>
        </authorList>
    </citation>
    <scope>NUCLEOTIDE SEQUENCE [LARGE SCALE GENOMIC DNA]</scope>
    <source>
        <strain evidence="2 3">DSM 24557</strain>
    </source>
</reference>
<name>A0A151AED8_9EURY</name>